<feature type="transmembrane region" description="Helical" evidence="8">
    <location>
        <begin position="316"/>
        <end position="335"/>
    </location>
</feature>
<feature type="transmembrane region" description="Helical" evidence="8">
    <location>
        <begin position="245"/>
        <end position="268"/>
    </location>
</feature>
<comment type="subcellular location">
    <subcellularLocation>
        <location evidence="1">Cell membrane</location>
        <topology evidence="1">Multi-pass membrane protein</topology>
    </subcellularLocation>
</comment>
<organism evidence="9 10">
    <name type="scientific">Clostridium cadaveris</name>
    <dbReference type="NCBI Taxonomy" id="1529"/>
    <lineage>
        <taxon>Bacteria</taxon>
        <taxon>Bacillati</taxon>
        <taxon>Bacillota</taxon>
        <taxon>Clostridia</taxon>
        <taxon>Eubacteriales</taxon>
        <taxon>Clostridiaceae</taxon>
        <taxon>Clostridium</taxon>
    </lineage>
</organism>
<keyword evidence="5 8" id="KW-0812">Transmembrane</keyword>
<evidence type="ECO:0000256" key="3">
    <source>
        <dbReference type="ARBA" id="ARBA00022448"/>
    </source>
</evidence>
<protein>
    <submittedName>
        <fullName evidence="9">Iron complex transport system permease protein</fullName>
    </submittedName>
</protein>
<dbReference type="GO" id="GO:0033214">
    <property type="term" value="P:siderophore-iron import into cell"/>
    <property type="evidence" value="ECO:0007669"/>
    <property type="project" value="TreeGrafter"/>
</dbReference>
<evidence type="ECO:0000256" key="6">
    <source>
        <dbReference type="ARBA" id="ARBA00022989"/>
    </source>
</evidence>
<name>A0A1I2KKY5_9CLOT</name>
<dbReference type="InterPro" id="IPR000522">
    <property type="entry name" value="ABC_transptr_permease_BtuC"/>
</dbReference>
<evidence type="ECO:0000313" key="10">
    <source>
        <dbReference type="Proteomes" id="UP000182135"/>
    </source>
</evidence>
<dbReference type="RefSeq" id="WP_230028669.1">
    <property type="nucleotide sequence ID" value="NZ_BAAACD010000027.1"/>
</dbReference>
<keyword evidence="10" id="KW-1185">Reference proteome</keyword>
<dbReference type="STRING" id="1529.SAMN04487885_10637"/>
<dbReference type="GO" id="GO:0022857">
    <property type="term" value="F:transmembrane transporter activity"/>
    <property type="evidence" value="ECO:0007669"/>
    <property type="project" value="InterPro"/>
</dbReference>
<evidence type="ECO:0000256" key="7">
    <source>
        <dbReference type="ARBA" id="ARBA00023136"/>
    </source>
</evidence>
<gene>
    <name evidence="9" type="ORF">SAMN04487885_10637</name>
</gene>
<keyword evidence="4" id="KW-1003">Cell membrane</keyword>
<feature type="transmembrane region" description="Helical" evidence="8">
    <location>
        <begin position="288"/>
        <end position="307"/>
    </location>
</feature>
<dbReference type="CDD" id="cd06550">
    <property type="entry name" value="TM_ABC_iron-siderophores_like"/>
    <property type="match status" value="1"/>
</dbReference>
<dbReference type="SUPFAM" id="SSF81345">
    <property type="entry name" value="ABC transporter involved in vitamin B12 uptake, BtuC"/>
    <property type="match status" value="1"/>
</dbReference>
<feature type="transmembrane region" description="Helical" evidence="8">
    <location>
        <begin position="12"/>
        <end position="36"/>
    </location>
</feature>
<dbReference type="InterPro" id="IPR037294">
    <property type="entry name" value="ABC_BtuC-like"/>
</dbReference>
<dbReference type="AlphaFoldDB" id="A0A1I2KKY5"/>
<feature type="transmembrane region" description="Helical" evidence="8">
    <location>
        <begin position="95"/>
        <end position="120"/>
    </location>
</feature>
<dbReference type="Gene3D" id="1.10.3470.10">
    <property type="entry name" value="ABC transporter involved in vitamin B12 uptake, BtuC"/>
    <property type="match status" value="1"/>
</dbReference>
<keyword evidence="7 8" id="KW-0472">Membrane</keyword>
<dbReference type="GO" id="GO:0005886">
    <property type="term" value="C:plasma membrane"/>
    <property type="evidence" value="ECO:0007669"/>
    <property type="project" value="UniProtKB-SubCell"/>
</dbReference>
<feature type="transmembrane region" description="Helical" evidence="8">
    <location>
        <begin position="154"/>
        <end position="177"/>
    </location>
</feature>
<dbReference type="EMBL" id="FOOE01000006">
    <property type="protein sequence ID" value="SFF66910.1"/>
    <property type="molecule type" value="Genomic_DNA"/>
</dbReference>
<comment type="similarity">
    <text evidence="2">Belongs to the binding-protein-dependent transport system permease family. FecCD subfamily.</text>
</comment>
<evidence type="ECO:0000256" key="5">
    <source>
        <dbReference type="ARBA" id="ARBA00022692"/>
    </source>
</evidence>
<proteinExistence type="inferred from homology"/>
<dbReference type="eggNOG" id="COG0609">
    <property type="taxonomic scope" value="Bacteria"/>
</dbReference>
<feature type="transmembrane region" description="Helical" evidence="8">
    <location>
        <begin position="197"/>
        <end position="219"/>
    </location>
</feature>
<feature type="transmembrane region" description="Helical" evidence="8">
    <location>
        <begin position="67"/>
        <end position="88"/>
    </location>
</feature>
<evidence type="ECO:0000256" key="1">
    <source>
        <dbReference type="ARBA" id="ARBA00004651"/>
    </source>
</evidence>
<dbReference type="GeneID" id="90543229"/>
<dbReference type="Proteomes" id="UP000182135">
    <property type="component" value="Unassembled WGS sequence"/>
</dbReference>
<feature type="transmembrane region" description="Helical" evidence="8">
    <location>
        <begin position="126"/>
        <end position="147"/>
    </location>
</feature>
<reference evidence="9 10" key="1">
    <citation type="submission" date="2016-10" db="EMBL/GenBank/DDBJ databases">
        <authorList>
            <person name="de Groot N.N."/>
        </authorList>
    </citation>
    <scope>NUCLEOTIDE SEQUENCE [LARGE SCALE GENOMIC DNA]</scope>
    <source>
        <strain evidence="9 10">NLAE-zl-G419</strain>
    </source>
</reference>
<dbReference type="PANTHER" id="PTHR30472">
    <property type="entry name" value="FERRIC ENTEROBACTIN TRANSPORT SYSTEM PERMEASE PROTEIN"/>
    <property type="match status" value="1"/>
</dbReference>
<accession>A0A1I2KKY5</accession>
<evidence type="ECO:0000256" key="2">
    <source>
        <dbReference type="ARBA" id="ARBA00007935"/>
    </source>
</evidence>
<evidence type="ECO:0000256" key="8">
    <source>
        <dbReference type="SAM" id="Phobius"/>
    </source>
</evidence>
<evidence type="ECO:0000313" key="9">
    <source>
        <dbReference type="EMBL" id="SFF66910.1"/>
    </source>
</evidence>
<dbReference type="PANTHER" id="PTHR30472:SF41">
    <property type="entry name" value="TRANSPORT SYSTEM PERMEASE PROTEIN"/>
    <property type="match status" value="1"/>
</dbReference>
<keyword evidence="3" id="KW-0813">Transport</keyword>
<keyword evidence="6 8" id="KW-1133">Transmembrane helix</keyword>
<sequence>MKTKMFNKRARFIMLISLILLAVSAIFAIGIGSVYIEPAKVVETLIQGRDAGTVEATIIYNMRLTRVIASIFGGAALALSGLLLQILFNNPIADPYILGISSGARLFVGLVLLGGVTFGFNTTNPWFLFLGALIGSLVVMMLILAFASKLKNITTLLIVGTMLGYLCSSLIGFLVAFSDDNSIADFTKWGMGSFGLMTWSQIYVLVAVCITLFILSFMLSKSLNSFLLGEAYAKTMGVNTKALRVLIIVFSSVLTAVVTAFAGLIAFVGMSVPHICRLLLKSEDARTLIPTTLVIGALFGVACDLIARTIVAPSEIAVGTITSVVGVPIVLYLLMKRNKVRI</sequence>
<dbReference type="Pfam" id="PF01032">
    <property type="entry name" value="FecCD"/>
    <property type="match status" value="1"/>
</dbReference>
<evidence type="ECO:0000256" key="4">
    <source>
        <dbReference type="ARBA" id="ARBA00022475"/>
    </source>
</evidence>